<dbReference type="GO" id="GO:0031405">
    <property type="term" value="F:lipoic acid binding"/>
    <property type="evidence" value="ECO:0007669"/>
    <property type="project" value="TreeGrafter"/>
</dbReference>
<evidence type="ECO:0000313" key="5">
    <source>
        <dbReference type="EMBL" id="TRD17858.1"/>
    </source>
</evidence>
<keyword evidence="2" id="KW-0808">Transferase</keyword>
<dbReference type="SUPFAM" id="SSF52777">
    <property type="entry name" value="CoA-dependent acyltransferases"/>
    <property type="match status" value="1"/>
</dbReference>
<evidence type="ECO:0000256" key="3">
    <source>
        <dbReference type="ARBA" id="ARBA00023315"/>
    </source>
</evidence>
<organism evidence="5 6">
    <name type="scientific">Palleronia caenipelagi</name>
    <dbReference type="NCBI Taxonomy" id="2489174"/>
    <lineage>
        <taxon>Bacteria</taxon>
        <taxon>Pseudomonadati</taxon>
        <taxon>Pseudomonadota</taxon>
        <taxon>Alphaproteobacteria</taxon>
        <taxon>Rhodobacterales</taxon>
        <taxon>Roseobacteraceae</taxon>
        <taxon>Palleronia</taxon>
    </lineage>
</organism>
<evidence type="ECO:0000259" key="4">
    <source>
        <dbReference type="Pfam" id="PF00198"/>
    </source>
</evidence>
<dbReference type="AlphaFoldDB" id="A0A547PUQ8"/>
<protein>
    <submittedName>
        <fullName evidence="5">2-oxo acid dehydrogenase subunit E2</fullName>
    </submittedName>
</protein>
<dbReference type="PANTHER" id="PTHR43178">
    <property type="entry name" value="DIHYDROLIPOAMIDE ACETYLTRANSFERASE COMPONENT OF PYRUVATE DEHYDROGENASE COMPLEX"/>
    <property type="match status" value="1"/>
</dbReference>
<dbReference type="EMBL" id="VFSV01000021">
    <property type="protein sequence ID" value="TRD17858.1"/>
    <property type="molecule type" value="Genomic_DNA"/>
</dbReference>
<feature type="domain" description="2-oxoacid dehydrogenase acyltransferase catalytic" evidence="4">
    <location>
        <begin position="14"/>
        <end position="219"/>
    </location>
</feature>
<dbReference type="InterPro" id="IPR001078">
    <property type="entry name" value="2-oxoacid_DH_actylTfrase"/>
</dbReference>
<dbReference type="Gene3D" id="3.30.559.10">
    <property type="entry name" value="Chloramphenicol acetyltransferase-like domain"/>
    <property type="match status" value="1"/>
</dbReference>
<name>A0A547PUQ8_9RHOB</name>
<dbReference type="GO" id="GO:0016407">
    <property type="term" value="F:acetyltransferase activity"/>
    <property type="evidence" value="ECO:0007669"/>
    <property type="project" value="TreeGrafter"/>
</dbReference>
<dbReference type="Pfam" id="PF00198">
    <property type="entry name" value="2-oxoacid_dh"/>
    <property type="match status" value="1"/>
</dbReference>
<gene>
    <name evidence="5" type="ORF">FEV53_12390</name>
</gene>
<keyword evidence="3" id="KW-0012">Acyltransferase</keyword>
<dbReference type="PANTHER" id="PTHR43178:SF5">
    <property type="entry name" value="LIPOAMIDE ACYLTRANSFERASE COMPONENT OF BRANCHED-CHAIN ALPHA-KETO ACID DEHYDROGENASE COMPLEX, MITOCHONDRIAL"/>
    <property type="match status" value="1"/>
</dbReference>
<accession>A0A547PUQ8</accession>
<dbReference type="OrthoDB" id="9805770at2"/>
<sequence length="224" mass="23602">MTDTLLADPEGRLRPLGKTEKLMVRAMNAAWAAPMFQVTVEVDMSAASSRRSPGVTLTDVILSDCAATLARHPGINAHWGEAGVVEFDSVNLGLAVASERGLTVPVIHGAETLSLSGIAERRGALVEKVRAGRIAIAEVMGGTFTVSNLGMFGVARFTAIINPPQVAILAVGGTTMRQVWNDGAPEWRPIAEFSLTSDHRAVDGARAASFLADLKTRLEGGDAK</sequence>
<dbReference type="Proteomes" id="UP000318590">
    <property type="component" value="Unassembled WGS sequence"/>
</dbReference>
<dbReference type="GO" id="GO:0005737">
    <property type="term" value="C:cytoplasm"/>
    <property type="evidence" value="ECO:0007669"/>
    <property type="project" value="TreeGrafter"/>
</dbReference>
<reference evidence="5 6" key="1">
    <citation type="submission" date="2019-06" db="EMBL/GenBank/DDBJ databases">
        <title>Paenimaribius caenipelagi gen. nov., sp. nov., isolated from a tidal flat.</title>
        <authorList>
            <person name="Yoon J.-H."/>
        </authorList>
    </citation>
    <scope>NUCLEOTIDE SEQUENCE [LARGE SCALE GENOMIC DNA]</scope>
    <source>
        <strain evidence="5 6">JBTF-M29</strain>
    </source>
</reference>
<evidence type="ECO:0000256" key="2">
    <source>
        <dbReference type="ARBA" id="ARBA00022679"/>
    </source>
</evidence>
<dbReference type="InterPro" id="IPR050743">
    <property type="entry name" value="2-oxoacid_DH_E2_comp"/>
</dbReference>
<comment type="caution">
    <text evidence="5">The sequence shown here is derived from an EMBL/GenBank/DDBJ whole genome shotgun (WGS) entry which is preliminary data.</text>
</comment>
<comment type="cofactor">
    <cofactor evidence="1">
        <name>(R)-lipoate</name>
        <dbReference type="ChEBI" id="CHEBI:83088"/>
    </cofactor>
</comment>
<evidence type="ECO:0000256" key="1">
    <source>
        <dbReference type="ARBA" id="ARBA00001938"/>
    </source>
</evidence>
<dbReference type="InterPro" id="IPR023213">
    <property type="entry name" value="CAT-like_dom_sf"/>
</dbReference>
<proteinExistence type="predicted"/>
<dbReference type="RefSeq" id="WP_142835120.1">
    <property type="nucleotide sequence ID" value="NZ_VFSV01000021.1"/>
</dbReference>
<evidence type="ECO:0000313" key="6">
    <source>
        <dbReference type="Proteomes" id="UP000318590"/>
    </source>
</evidence>
<keyword evidence="6" id="KW-1185">Reference proteome</keyword>